<gene>
    <name evidence="2" type="ORF">FCC1311_011852</name>
</gene>
<comment type="caution">
    <text evidence="2">The sequence shown here is derived from an EMBL/GenBank/DDBJ whole genome shotgun (WGS) entry which is preliminary data.</text>
</comment>
<keyword evidence="3" id="KW-1185">Reference proteome</keyword>
<reference evidence="2 3" key="1">
    <citation type="submission" date="2017-12" db="EMBL/GenBank/DDBJ databases">
        <title>Sequencing, de novo assembly and annotation of complete genome of a new Thraustochytrid species, strain FCC1311.</title>
        <authorList>
            <person name="Sedici K."/>
            <person name="Godart F."/>
            <person name="Aiese Cigliano R."/>
            <person name="Sanseverino W."/>
            <person name="Barakat M."/>
            <person name="Ortet P."/>
            <person name="Marechal E."/>
            <person name="Cagnac O."/>
            <person name="Amato A."/>
        </authorList>
    </citation>
    <scope>NUCLEOTIDE SEQUENCE [LARGE SCALE GENOMIC DNA]</scope>
</reference>
<dbReference type="AlphaFoldDB" id="A0A2R5G5A4"/>
<evidence type="ECO:0000313" key="3">
    <source>
        <dbReference type="Proteomes" id="UP000241890"/>
    </source>
</evidence>
<organism evidence="2 3">
    <name type="scientific">Hondaea fermentalgiana</name>
    <dbReference type="NCBI Taxonomy" id="2315210"/>
    <lineage>
        <taxon>Eukaryota</taxon>
        <taxon>Sar</taxon>
        <taxon>Stramenopiles</taxon>
        <taxon>Bigyra</taxon>
        <taxon>Labyrinthulomycetes</taxon>
        <taxon>Thraustochytrida</taxon>
        <taxon>Thraustochytriidae</taxon>
        <taxon>Hondaea</taxon>
    </lineage>
</organism>
<dbReference type="InParanoid" id="A0A2R5G5A4"/>
<protein>
    <submittedName>
        <fullName evidence="2">Uncharacterized protein</fullName>
    </submittedName>
</protein>
<dbReference type="Proteomes" id="UP000241890">
    <property type="component" value="Unassembled WGS sequence"/>
</dbReference>
<name>A0A2R5G5A4_9STRA</name>
<dbReference type="EMBL" id="BEYU01000009">
    <property type="protein sequence ID" value="GBG24968.1"/>
    <property type="molecule type" value="Genomic_DNA"/>
</dbReference>
<keyword evidence="1" id="KW-0175">Coiled coil</keyword>
<feature type="coiled-coil region" evidence="1">
    <location>
        <begin position="70"/>
        <end position="125"/>
    </location>
</feature>
<sequence>MVRARVNRAQRGGDRRLETADLLDFAKELDVKVASKREKMAANEAVSTAVDTFSAVFADADGESTGSADSDLMRKQLDKYELQLHHAREAVVAAKESDALLLQMNAKLENRVRELSVENQKLMALAKYLRQFERENSELRFIVQGFFDSSAKAATVAP</sequence>
<evidence type="ECO:0000256" key="1">
    <source>
        <dbReference type="SAM" id="Coils"/>
    </source>
</evidence>
<evidence type="ECO:0000313" key="2">
    <source>
        <dbReference type="EMBL" id="GBG24968.1"/>
    </source>
</evidence>
<accession>A0A2R5G5A4</accession>
<proteinExistence type="predicted"/>